<dbReference type="InterPro" id="IPR029052">
    <property type="entry name" value="Metallo-depent_PP-like"/>
</dbReference>
<evidence type="ECO:0000313" key="3">
    <source>
        <dbReference type="Proteomes" id="UP000652847"/>
    </source>
</evidence>
<dbReference type="Proteomes" id="UP000652847">
    <property type="component" value="Unassembled WGS sequence"/>
</dbReference>
<proteinExistence type="predicted"/>
<organism evidence="2 3">
    <name type="scientific">Blautia segnis</name>
    <dbReference type="NCBI Taxonomy" id="2763030"/>
    <lineage>
        <taxon>Bacteria</taxon>
        <taxon>Bacillati</taxon>
        <taxon>Bacillota</taxon>
        <taxon>Clostridia</taxon>
        <taxon>Lachnospirales</taxon>
        <taxon>Lachnospiraceae</taxon>
        <taxon>Blautia</taxon>
    </lineage>
</organism>
<dbReference type="EMBL" id="JACOOT010000014">
    <property type="protein sequence ID" value="MBC5650776.1"/>
    <property type="molecule type" value="Genomic_DNA"/>
</dbReference>
<dbReference type="RefSeq" id="WP_021926265.1">
    <property type="nucleotide sequence ID" value="NZ_JACOOT010000014.1"/>
</dbReference>
<dbReference type="Gene3D" id="3.60.21.10">
    <property type="match status" value="1"/>
</dbReference>
<dbReference type="InterPro" id="IPR004843">
    <property type="entry name" value="Calcineurin-like_PHP"/>
</dbReference>
<dbReference type="PANTHER" id="PTHR31302:SF0">
    <property type="entry name" value="TRANSMEMBRANE PROTEIN WITH METALLOPHOSPHOESTERASE DOMAIN"/>
    <property type="match status" value="1"/>
</dbReference>
<dbReference type="AlphaFoldDB" id="A0A8I0AIL5"/>
<evidence type="ECO:0000259" key="1">
    <source>
        <dbReference type="Pfam" id="PF00149"/>
    </source>
</evidence>
<dbReference type="GO" id="GO:0016787">
    <property type="term" value="F:hydrolase activity"/>
    <property type="evidence" value="ECO:0007669"/>
    <property type="project" value="InterPro"/>
</dbReference>
<dbReference type="SUPFAM" id="SSF56300">
    <property type="entry name" value="Metallo-dependent phosphatases"/>
    <property type="match status" value="1"/>
</dbReference>
<gene>
    <name evidence="2" type="ORF">H8S54_06540</name>
</gene>
<dbReference type="InterPro" id="IPR051158">
    <property type="entry name" value="Metallophosphoesterase_sf"/>
</dbReference>
<comment type="caution">
    <text evidence="2">The sequence shown here is derived from an EMBL/GenBank/DDBJ whole genome shotgun (WGS) entry which is preliminary data.</text>
</comment>
<protein>
    <submittedName>
        <fullName evidence="2">Metallophosphoesterase</fullName>
    </submittedName>
</protein>
<evidence type="ECO:0000313" key="2">
    <source>
        <dbReference type="EMBL" id="MBC5650776.1"/>
    </source>
</evidence>
<dbReference type="PANTHER" id="PTHR31302">
    <property type="entry name" value="TRANSMEMBRANE PROTEIN WITH METALLOPHOSPHOESTERASE DOMAIN-RELATED"/>
    <property type="match status" value="1"/>
</dbReference>
<dbReference type="Pfam" id="PF00149">
    <property type="entry name" value="Metallophos"/>
    <property type="match status" value="1"/>
</dbReference>
<name>A0A8I0AIL5_9FIRM</name>
<feature type="domain" description="Calcineurin-like phosphoesterase" evidence="1">
    <location>
        <begin position="23"/>
        <end position="202"/>
    </location>
</feature>
<keyword evidence="3" id="KW-1185">Reference proteome</keyword>
<sequence>MGEFRTVTYEVHNPKIKQNQSVRFAVLADVHGSEFGTDNCDLQAKIRENLPDAILVAGDMVVRKDVSTLENARKLLISLAKDFPVFYGLGNHESKMKIEGYPCQSEYLEYEQSLRKAGVHILTNEKYEFQAKGTSLVINGLELPLEYYHKPTSPKLTDQAMEQLMGKPEPDAVNILLAHSPKYGRTYFNWGADLILSGHYHGGVLRFSRHIGTISPQLMPFPRYCCGDFYQDGQCMIVSAGLGEHTMPLRIHNPRELIFIEMKS</sequence>
<reference evidence="2 3" key="1">
    <citation type="submission" date="2020-08" db="EMBL/GenBank/DDBJ databases">
        <title>Genome public.</title>
        <authorList>
            <person name="Liu C."/>
            <person name="Sun Q."/>
        </authorList>
    </citation>
    <scope>NUCLEOTIDE SEQUENCE [LARGE SCALE GENOMIC DNA]</scope>
    <source>
        <strain evidence="2 3">BX17</strain>
    </source>
</reference>
<accession>A0A8I0AIL5</accession>